<keyword evidence="2" id="KW-1185">Reference proteome</keyword>
<evidence type="ECO:0000313" key="2">
    <source>
        <dbReference type="Proteomes" id="UP001163882"/>
    </source>
</evidence>
<gene>
    <name evidence="1" type="ORF">OF122_01640</name>
</gene>
<dbReference type="RefSeq" id="WP_264226150.1">
    <property type="nucleotide sequence ID" value="NZ_CP107716.1"/>
</dbReference>
<evidence type="ECO:0000313" key="1">
    <source>
        <dbReference type="EMBL" id="UYQ72519.1"/>
    </source>
</evidence>
<dbReference type="EMBL" id="CP107716">
    <property type="protein sequence ID" value="UYQ72519.1"/>
    <property type="molecule type" value="Genomic_DNA"/>
</dbReference>
<reference evidence="1" key="1">
    <citation type="submission" date="2022-10" db="EMBL/GenBank/DDBJ databases">
        <title>YIM 151497 complete genome.</title>
        <authorList>
            <person name="Chen X."/>
        </authorList>
    </citation>
    <scope>NUCLEOTIDE SEQUENCE</scope>
    <source>
        <strain evidence="1">YIM 151497</strain>
    </source>
</reference>
<sequence length="88" mass="10045">MVVKDSAWRMEEGEFGHRSIGCPWQKRTTSNRCPSNLQIRADRETGVMLRMAFILIGWLKPDRSKTAQIADKETRAFACLNGNEICSQ</sequence>
<dbReference type="Proteomes" id="UP001163882">
    <property type="component" value="Chromosome"/>
</dbReference>
<accession>A0ABY6ISY9</accession>
<protein>
    <submittedName>
        <fullName evidence="1">Uncharacterized protein</fullName>
    </submittedName>
</protein>
<organism evidence="1 2">
    <name type="scientific">Pelagibacterium flavum</name>
    <dbReference type="NCBI Taxonomy" id="2984530"/>
    <lineage>
        <taxon>Bacteria</taxon>
        <taxon>Pseudomonadati</taxon>
        <taxon>Pseudomonadota</taxon>
        <taxon>Alphaproteobacteria</taxon>
        <taxon>Hyphomicrobiales</taxon>
        <taxon>Devosiaceae</taxon>
        <taxon>Pelagibacterium</taxon>
    </lineage>
</organism>
<proteinExistence type="predicted"/>
<name>A0ABY6ISY9_9HYPH</name>